<dbReference type="Gene3D" id="3.40.50.720">
    <property type="entry name" value="NAD(P)-binding Rossmann-like Domain"/>
    <property type="match status" value="1"/>
</dbReference>
<dbReference type="Gene3D" id="3.90.25.10">
    <property type="entry name" value="UDP-galactose 4-epimerase, domain 1"/>
    <property type="match status" value="1"/>
</dbReference>
<dbReference type="InterPro" id="IPR036291">
    <property type="entry name" value="NAD(P)-bd_dom_sf"/>
</dbReference>
<reference evidence="2 3" key="1">
    <citation type="submission" date="2021-12" db="EMBL/GenBank/DDBJ databases">
        <title>Mucilaginibacter roseus genome.</title>
        <authorList>
            <person name="Ferreira J.R."/>
            <person name="Newman J.D."/>
        </authorList>
    </citation>
    <scope>NUCLEOTIDE SEQUENCE [LARGE SCALE GENOMIC DNA]</scope>
    <source>
        <strain evidence="2 3">LMG 28454</strain>
    </source>
</reference>
<dbReference type="PANTHER" id="PTHR43162">
    <property type="match status" value="1"/>
</dbReference>
<sequence>MKIIVTGSLGNISKPLAQQLIAAGHQVTVISSNNDKVAEIEQLGAKAAIGSLNDAAFLAQTFAGADSIYGMVPPNYGNNNMRAGMIQVGEAYAEAIKTSGVKKVVFLSSIGAHLDSGTGPIAGLHDVEQLLNKLDSVAIKFLRANYFFTNFYNDIPLVKQAGIIGSNFPAHTRMVMVHPADIADAAAEFLQQPFEGKSVSYVASDDRSAADIAKVLGTAIGKPKLPWVEFTDEQAYEGMIQAGLSPEVAKNYVEMGTAIKTGIMWPDFDQQKPEFYGRKLEDFAKEFAARFNA</sequence>
<evidence type="ECO:0000313" key="3">
    <source>
        <dbReference type="Proteomes" id="UP001199919"/>
    </source>
</evidence>
<dbReference type="SUPFAM" id="SSF51735">
    <property type="entry name" value="NAD(P)-binding Rossmann-fold domains"/>
    <property type="match status" value="1"/>
</dbReference>
<dbReference type="InterPro" id="IPR008030">
    <property type="entry name" value="NmrA-like"/>
</dbReference>
<protein>
    <submittedName>
        <fullName evidence="2">NmrA family NAD(P)-binding protein</fullName>
    </submittedName>
</protein>
<evidence type="ECO:0000259" key="1">
    <source>
        <dbReference type="Pfam" id="PF05368"/>
    </source>
</evidence>
<dbReference type="Pfam" id="PF05368">
    <property type="entry name" value="NmrA"/>
    <property type="match status" value="1"/>
</dbReference>
<name>A0ABS8U792_9SPHI</name>
<accession>A0ABS8U792</accession>
<feature type="domain" description="NmrA-like" evidence="1">
    <location>
        <begin position="2"/>
        <end position="244"/>
    </location>
</feature>
<dbReference type="Proteomes" id="UP001199919">
    <property type="component" value="Unassembled WGS sequence"/>
</dbReference>
<dbReference type="InterPro" id="IPR051604">
    <property type="entry name" value="Ergot_Alk_Oxidoreductase"/>
</dbReference>
<keyword evidence="3" id="KW-1185">Reference proteome</keyword>
<evidence type="ECO:0000313" key="2">
    <source>
        <dbReference type="EMBL" id="MCD8742537.1"/>
    </source>
</evidence>
<gene>
    <name evidence="2" type="ORF">LT679_18145</name>
</gene>
<dbReference type="EMBL" id="JAJPWV010000007">
    <property type="protein sequence ID" value="MCD8742537.1"/>
    <property type="molecule type" value="Genomic_DNA"/>
</dbReference>
<proteinExistence type="predicted"/>
<dbReference type="RefSeq" id="WP_232179099.1">
    <property type="nucleotide sequence ID" value="NZ_JAJPWV010000007.1"/>
</dbReference>
<organism evidence="2 3">
    <name type="scientific">Mucilaginibacter roseus</name>
    <dbReference type="NCBI Taxonomy" id="1528868"/>
    <lineage>
        <taxon>Bacteria</taxon>
        <taxon>Pseudomonadati</taxon>
        <taxon>Bacteroidota</taxon>
        <taxon>Sphingobacteriia</taxon>
        <taxon>Sphingobacteriales</taxon>
        <taxon>Sphingobacteriaceae</taxon>
        <taxon>Mucilaginibacter</taxon>
    </lineage>
</organism>
<comment type="caution">
    <text evidence="2">The sequence shown here is derived from an EMBL/GenBank/DDBJ whole genome shotgun (WGS) entry which is preliminary data.</text>
</comment>
<dbReference type="PANTHER" id="PTHR43162:SF1">
    <property type="entry name" value="PRESTALK A DIFFERENTIATION PROTEIN A"/>
    <property type="match status" value="1"/>
</dbReference>